<dbReference type="EMBL" id="LSRX01000149">
    <property type="protein sequence ID" value="OLQ06919.1"/>
    <property type="molecule type" value="Genomic_DNA"/>
</dbReference>
<sequence length="138" mass="15348">MPALIQLSVWPVGLMRLLLTMRESAREACLCTSFEPWEPHGSLVSLILLEGEGGRQKTTIWKKQKQVTDAEDKRCDQKRRATVCKLDCTAGAYQDKKGKAARSPPRVQENDRPSWVQGLDFVSGEALQASPSTAAVEY</sequence>
<evidence type="ECO:0000313" key="2">
    <source>
        <dbReference type="EMBL" id="OLQ06919.1"/>
    </source>
</evidence>
<reference evidence="2 3" key="1">
    <citation type="submission" date="2016-02" db="EMBL/GenBank/DDBJ databases">
        <title>Genome analysis of coral dinoflagellate symbionts highlights evolutionary adaptations to a symbiotic lifestyle.</title>
        <authorList>
            <person name="Aranda M."/>
            <person name="Li Y."/>
            <person name="Liew Y.J."/>
            <person name="Baumgarten S."/>
            <person name="Simakov O."/>
            <person name="Wilson M."/>
            <person name="Piel J."/>
            <person name="Ashoor H."/>
            <person name="Bougouffa S."/>
            <person name="Bajic V.B."/>
            <person name="Ryu T."/>
            <person name="Ravasi T."/>
            <person name="Bayer T."/>
            <person name="Micklem G."/>
            <person name="Kim H."/>
            <person name="Bhak J."/>
            <person name="Lajeunesse T.C."/>
            <person name="Voolstra C.R."/>
        </authorList>
    </citation>
    <scope>NUCLEOTIDE SEQUENCE [LARGE SCALE GENOMIC DNA]</scope>
    <source>
        <strain evidence="2 3">CCMP2467</strain>
    </source>
</reference>
<keyword evidence="1" id="KW-0732">Signal</keyword>
<organism evidence="2 3">
    <name type="scientific">Symbiodinium microadriaticum</name>
    <name type="common">Dinoflagellate</name>
    <name type="synonym">Zooxanthella microadriatica</name>
    <dbReference type="NCBI Taxonomy" id="2951"/>
    <lineage>
        <taxon>Eukaryota</taxon>
        <taxon>Sar</taxon>
        <taxon>Alveolata</taxon>
        <taxon>Dinophyceae</taxon>
        <taxon>Suessiales</taxon>
        <taxon>Symbiodiniaceae</taxon>
        <taxon>Symbiodinium</taxon>
    </lineage>
</organism>
<keyword evidence="3" id="KW-1185">Reference proteome</keyword>
<feature type="chain" id="PRO_5012232250" evidence="1">
    <location>
        <begin position="26"/>
        <end position="138"/>
    </location>
</feature>
<dbReference type="Proteomes" id="UP000186817">
    <property type="component" value="Unassembled WGS sequence"/>
</dbReference>
<evidence type="ECO:0000256" key="1">
    <source>
        <dbReference type="SAM" id="SignalP"/>
    </source>
</evidence>
<proteinExistence type="predicted"/>
<feature type="signal peptide" evidence="1">
    <location>
        <begin position="1"/>
        <end position="25"/>
    </location>
</feature>
<protein>
    <submittedName>
        <fullName evidence="2">Uncharacterized protein</fullName>
    </submittedName>
</protein>
<dbReference type="AlphaFoldDB" id="A0A1Q9EHN0"/>
<name>A0A1Q9EHN0_SYMMI</name>
<evidence type="ECO:0000313" key="3">
    <source>
        <dbReference type="Proteomes" id="UP000186817"/>
    </source>
</evidence>
<accession>A0A1Q9EHN0</accession>
<gene>
    <name evidence="2" type="ORF">AK812_SmicGene9722</name>
</gene>
<comment type="caution">
    <text evidence="2">The sequence shown here is derived from an EMBL/GenBank/DDBJ whole genome shotgun (WGS) entry which is preliminary data.</text>
</comment>